<dbReference type="Proteomes" id="UP000501168">
    <property type="component" value="Chromosome"/>
</dbReference>
<dbReference type="GO" id="GO:0043531">
    <property type="term" value="F:ADP binding"/>
    <property type="evidence" value="ECO:0007669"/>
    <property type="project" value="UniProtKB-UniRule"/>
</dbReference>
<gene>
    <name evidence="6" type="ORF">IPMB12_04795</name>
</gene>
<dbReference type="PANTHER" id="PTHR31756:SF3">
    <property type="entry name" value="PYRUVATE, PHOSPHATE DIKINASE REGULATORY PROTEIN 1, CHLOROPLASTIC"/>
    <property type="match status" value="1"/>
</dbReference>
<keyword evidence="1 5" id="KW-0723">Serine/threonine-protein kinase</keyword>
<evidence type="ECO:0000313" key="7">
    <source>
        <dbReference type="Proteomes" id="UP000501168"/>
    </source>
</evidence>
<dbReference type="InterPro" id="IPR026530">
    <property type="entry name" value="PSRP"/>
</dbReference>
<evidence type="ECO:0000256" key="2">
    <source>
        <dbReference type="ARBA" id="ARBA00022679"/>
    </source>
</evidence>
<dbReference type="RefSeq" id="WP_166915465.1">
    <property type="nucleotide sequence ID" value="NZ_CP050253.1"/>
</dbReference>
<dbReference type="EC" id="2.7.4.28" evidence="5"/>
<keyword evidence="4 5" id="KW-0418">Kinase</keyword>
<evidence type="ECO:0000256" key="1">
    <source>
        <dbReference type="ARBA" id="ARBA00022527"/>
    </source>
</evidence>
<organism evidence="6 7">
    <name type="scientific">Zophobihabitans entericus</name>
    <dbReference type="NCBI Taxonomy" id="1635327"/>
    <lineage>
        <taxon>Bacteria</taxon>
        <taxon>Pseudomonadati</taxon>
        <taxon>Pseudomonadota</taxon>
        <taxon>Gammaproteobacteria</taxon>
        <taxon>Orbales</taxon>
        <taxon>Orbaceae</taxon>
        <taxon>Zophobihabitans</taxon>
    </lineage>
</organism>
<dbReference type="GO" id="GO:0005524">
    <property type="term" value="F:ATP binding"/>
    <property type="evidence" value="ECO:0007669"/>
    <property type="project" value="InterPro"/>
</dbReference>
<evidence type="ECO:0000256" key="4">
    <source>
        <dbReference type="ARBA" id="ARBA00022777"/>
    </source>
</evidence>
<dbReference type="HAMAP" id="MF_01062">
    <property type="entry name" value="PSRP"/>
    <property type="match status" value="1"/>
</dbReference>
<comment type="function">
    <text evidence="5">Bifunctional serine/threonine kinase and phosphorylase involved in the regulation of the phosphoenolpyruvate synthase (PEPS) by catalyzing its phosphorylation/dephosphorylation.</text>
</comment>
<proteinExistence type="inferred from homology"/>
<evidence type="ECO:0000256" key="5">
    <source>
        <dbReference type="HAMAP-Rule" id="MF_01062"/>
    </source>
</evidence>
<keyword evidence="2 5" id="KW-0808">Transferase</keyword>
<dbReference type="InterPro" id="IPR005177">
    <property type="entry name" value="Kinase-pyrophosphorylase"/>
</dbReference>
<dbReference type="FunCoup" id="A0A6G9I9Z8">
    <property type="interactions" value="246"/>
</dbReference>
<name>A0A6G9I9Z8_9GAMM</name>
<sequence length="274" mass="31402">MQSSRSVFFISDRTGVTAENFGISLLNQFGQIKFKSTTVPFVDTPFKAQQLIENINTIAKTKNQRVIVFSSIISEHIRRMFDNHAYIFHIDVFDSFIPMLEQEFDTKAHMVMGLTHSIVDETKYDARIHAVNFALENDDGITDKNFSKADVILVGVSRSGKTPTCLYLALQYGILMANYPLTPDDLHRTELPNMLKPYRNKLFGLTIEPLRLNRIRTERRPNSTYASLHNCQLEINEAESMFRQHGIPFLNSTHKSVEELAASILQITNIQRRC</sequence>
<feature type="binding site" evidence="5">
    <location>
        <begin position="155"/>
        <end position="162"/>
    </location>
    <ligand>
        <name>ADP</name>
        <dbReference type="ChEBI" id="CHEBI:456216"/>
    </ligand>
</feature>
<dbReference type="NCBIfam" id="NF003742">
    <property type="entry name" value="PRK05339.1"/>
    <property type="match status" value="1"/>
</dbReference>
<dbReference type="EC" id="2.7.11.33" evidence="5"/>
<evidence type="ECO:0000313" key="6">
    <source>
        <dbReference type="EMBL" id="QIQ21058.1"/>
    </source>
</evidence>
<dbReference type="GO" id="GO:0004674">
    <property type="term" value="F:protein serine/threonine kinase activity"/>
    <property type="evidence" value="ECO:0007669"/>
    <property type="project" value="UniProtKB-UniRule"/>
</dbReference>
<comment type="catalytic activity">
    <reaction evidence="5">
        <text>[pyruvate, water dikinase]-phosphate + phosphate + H(+) = [pyruvate, water dikinase] + diphosphate</text>
        <dbReference type="Rhea" id="RHEA:48580"/>
        <dbReference type="Rhea" id="RHEA-COMP:11425"/>
        <dbReference type="Rhea" id="RHEA-COMP:11426"/>
        <dbReference type="ChEBI" id="CHEBI:15378"/>
        <dbReference type="ChEBI" id="CHEBI:33019"/>
        <dbReference type="ChEBI" id="CHEBI:43176"/>
        <dbReference type="ChEBI" id="CHEBI:43474"/>
        <dbReference type="ChEBI" id="CHEBI:68546"/>
        <dbReference type="EC" id="2.7.4.28"/>
    </reaction>
</comment>
<dbReference type="GO" id="GO:0016776">
    <property type="term" value="F:phosphotransferase activity, phosphate group as acceptor"/>
    <property type="evidence" value="ECO:0007669"/>
    <property type="project" value="UniProtKB-UniRule"/>
</dbReference>
<keyword evidence="7" id="KW-1185">Reference proteome</keyword>
<accession>A0A6G9I9Z8</accession>
<protein>
    <recommendedName>
        <fullName evidence="5">Putative phosphoenolpyruvate synthase regulatory protein</fullName>
        <shortName evidence="5">PEP synthase regulatory protein</shortName>
        <shortName evidence="5">PSRP</shortName>
        <ecNumber evidence="5">2.7.11.33</ecNumber>
        <ecNumber evidence="5">2.7.4.28</ecNumber>
    </recommendedName>
    <alternativeName>
        <fullName evidence="5">Pyruvate, water dikinase regulatory protein</fullName>
    </alternativeName>
</protein>
<dbReference type="PANTHER" id="PTHR31756">
    <property type="entry name" value="PYRUVATE, PHOSPHATE DIKINASE REGULATORY PROTEIN 1, CHLOROPLASTIC"/>
    <property type="match status" value="1"/>
</dbReference>
<evidence type="ECO:0000256" key="3">
    <source>
        <dbReference type="ARBA" id="ARBA00022741"/>
    </source>
</evidence>
<comment type="similarity">
    <text evidence="5">Belongs to the pyruvate, phosphate/water dikinase regulatory protein family. PSRP subfamily.</text>
</comment>
<dbReference type="Pfam" id="PF03618">
    <property type="entry name" value="Kinase-PPPase"/>
    <property type="match status" value="1"/>
</dbReference>
<dbReference type="KEGG" id="orb:IPMB12_04795"/>
<dbReference type="InParanoid" id="A0A6G9I9Z8"/>
<dbReference type="EMBL" id="CP050253">
    <property type="protein sequence ID" value="QIQ21058.1"/>
    <property type="molecule type" value="Genomic_DNA"/>
</dbReference>
<dbReference type="AlphaFoldDB" id="A0A6G9I9Z8"/>
<keyword evidence="3 5" id="KW-0547">Nucleotide-binding</keyword>
<reference evidence="6 7" key="1">
    <citation type="submission" date="2020-03" db="EMBL/GenBank/DDBJ databases">
        <title>Complete genome sequence of Orbus sp. IPMB12 (BCRC 80908).</title>
        <authorList>
            <person name="Lo W.-S."/>
            <person name="Chang T.-H."/>
            <person name="Kuo C.-H."/>
        </authorList>
    </citation>
    <scope>NUCLEOTIDE SEQUENCE [LARGE SCALE GENOMIC DNA]</scope>
    <source>
        <strain evidence="6 7">IPMB12</strain>
    </source>
</reference>
<comment type="catalytic activity">
    <reaction evidence="5">
        <text>[pyruvate, water dikinase] + ADP = [pyruvate, water dikinase]-phosphate + AMP + H(+)</text>
        <dbReference type="Rhea" id="RHEA:46020"/>
        <dbReference type="Rhea" id="RHEA-COMP:11425"/>
        <dbReference type="Rhea" id="RHEA-COMP:11426"/>
        <dbReference type="ChEBI" id="CHEBI:15378"/>
        <dbReference type="ChEBI" id="CHEBI:43176"/>
        <dbReference type="ChEBI" id="CHEBI:68546"/>
        <dbReference type="ChEBI" id="CHEBI:456215"/>
        <dbReference type="ChEBI" id="CHEBI:456216"/>
        <dbReference type="EC" id="2.7.11.33"/>
    </reaction>
</comment>